<reference evidence="1" key="1">
    <citation type="submission" date="2024-09" db="EMBL/GenBank/DDBJ databases">
        <title>Draft Genome Sequences of Neofusicoccum parvum.</title>
        <authorList>
            <person name="Ashida A."/>
            <person name="Camagna M."/>
            <person name="Tanaka A."/>
            <person name="Takemoto D."/>
        </authorList>
    </citation>
    <scope>NUCLEOTIDE SEQUENCE</scope>
    <source>
        <strain evidence="1">PPO83</strain>
    </source>
</reference>
<dbReference type="EMBL" id="BSXG01000139">
    <property type="protein sequence ID" value="GME48335.1"/>
    <property type="molecule type" value="Genomic_DNA"/>
</dbReference>
<dbReference type="Proteomes" id="UP001165186">
    <property type="component" value="Unassembled WGS sequence"/>
</dbReference>
<comment type="caution">
    <text evidence="1">The sequence shown here is derived from an EMBL/GenBank/DDBJ whole genome shotgun (WGS) entry which is preliminary data.</text>
</comment>
<gene>
    <name evidence="1" type="primary">g4245</name>
    <name evidence="1" type="ORF">NpPPO83_00004245</name>
</gene>
<organism evidence="1 2">
    <name type="scientific">Neofusicoccum parvum</name>
    <dbReference type="NCBI Taxonomy" id="310453"/>
    <lineage>
        <taxon>Eukaryota</taxon>
        <taxon>Fungi</taxon>
        <taxon>Dikarya</taxon>
        <taxon>Ascomycota</taxon>
        <taxon>Pezizomycotina</taxon>
        <taxon>Dothideomycetes</taxon>
        <taxon>Dothideomycetes incertae sedis</taxon>
        <taxon>Botryosphaeriales</taxon>
        <taxon>Botryosphaeriaceae</taxon>
        <taxon>Neofusicoccum</taxon>
    </lineage>
</organism>
<accession>A0ACB5SM33</accession>
<name>A0ACB5SM33_9PEZI</name>
<evidence type="ECO:0000313" key="2">
    <source>
        <dbReference type="Proteomes" id="UP001165186"/>
    </source>
</evidence>
<proteinExistence type="predicted"/>
<protein>
    <submittedName>
        <fullName evidence="1">Uncharacterized protein</fullName>
    </submittedName>
</protein>
<sequence>MLFTNILLTLASLGTALAAINDPADNAEKLAPRAEFREILRRGVDQEGGVSQKGGIDQKWGDGGFGGGDPWVQPPFNDPFGRQPGPPIVTAPGSCDHDNDCPRLCTAAYGSTFNDQGTQCCWWGGCACSGGCSAQGGLNECDADNDCPRRCEERLGFRPPGASRCCLPGGTCNCFEYWCPNDGSNPFGRFGGGSPWGWQVGRALGKH</sequence>
<keyword evidence="2" id="KW-1185">Reference proteome</keyword>
<evidence type="ECO:0000313" key="1">
    <source>
        <dbReference type="EMBL" id="GME48335.1"/>
    </source>
</evidence>